<name>A0A0C3IX97_PISTI</name>
<dbReference type="HOGENOM" id="CLU_864817_0_0_1"/>
<dbReference type="STRING" id="870435.A0A0C3IX97"/>
<organism evidence="2 3">
    <name type="scientific">Pisolithus tinctorius Marx 270</name>
    <dbReference type="NCBI Taxonomy" id="870435"/>
    <lineage>
        <taxon>Eukaryota</taxon>
        <taxon>Fungi</taxon>
        <taxon>Dikarya</taxon>
        <taxon>Basidiomycota</taxon>
        <taxon>Agaricomycotina</taxon>
        <taxon>Agaricomycetes</taxon>
        <taxon>Agaricomycetidae</taxon>
        <taxon>Boletales</taxon>
        <taxon>Sclerodermatineae</taxon>
        <taxon>Pisolithaceae</taxon>
        <taxon>Pisolithus</taxon>
    </lineage>
</organism>
<protein>
    <submittedName>
        <fullName evidence="2">Uncharacterized protein</fullName>
    </submittedName>
</protein>
<keyword evidence="3" id="KW-1185">Reference proteome</keyword>
<evidence type="ECO:0000256" key="1">
    <source>
        <dbReference type="SAM" id="MobiDB-lite"/>
    </source>
</evidence>
<feature type="region of interest" description="Disordered" evidence="1">
    <location>
        <begin position="73"/>
        <end position="252"/>
    </location>
</feature>
<sequence>KGKWKAPICDETPEEHPVNVNIQRSISEREEQDENMKYLVLKLKEAGLIEQLDSAEALIREQQAIIESFKRRTKRESLNPGPSGLSVEQKERVNQTAKNIGLGEPDNVDATKYKFTDSTKPARRSESPEIIIDGKAHRKDKTPAIKVTSNARASSVFPRESTVLRAMRGDSGDDGDSSDSDSTAKQHRKLTEHYHRQAIAPSDSSDSSSNDSDSSSEGDSSFGSDFYGEEPSTIGTNDSGREKARKHEKKRRYRAKLNKLKYQQAFLKEDLPFTYRGEVQVGLFKKWCRELRDWVKHARLDRKKSIRLAGKYLSGRAYQFYE</sequence>
<dbReference type="EMBL" id="KN831988">
    <property type="protein sequence ID" value="KIO01443.1"/>
    <property type="molecule type" value="Genomic_DNA"/>
</dbReference>
<reference evidence="2 3" key="1">
    <citation type="submission" date="2014-04" db="EMBL/GenBank/DDBJ databases">
        <authorList>
            <consortium name="DOE Joint Genome Institute"/>
            <person name="Kuo A."/>
            <person name="Kohler A."/>
            <person name="Costa M.D."/>
            <person name="Nagy L.G."/>
            <person name="Floudas D."/>
            <person name="Copeland A."/>
            <person name="Barry K.W."/>
            <person name="Cichocki N."/>
            <person name="Veneault-Fourrey C."/>
            <person name="LaButti K."/>
            <person name="Lindquist E.A."/>
            <person name="Lipzen A."/>
            <person name="Lundell T."/>
            <person name="Morin E."/>
            <person name="Murat C."/>
            <person name="Sun H."/>
            <person name="Tunlid A."/>
            <person name="Henrissat B."/>
            <person name="Grigoriev I.V."/>
            <person name="Hibbett D.S."/>
            <person name="Martin F."/>
            <person name="Nordberg H.P."/>
            <person name="Cantor M.N."/>
            <person name="Hua S.X."/>
        </authorList>
    </citation>
    <scope>NUCLEOTIDE SEQUENCE [LARGE SCALE GENOMIC DNA]</scope>
    <source>
        <strain evidence="2 3">Marx 270</strain>
    </source>
</reference>
<evidence type="ECO:0000313" key="2">
    <source>
        <dbReference type="EMBL" id="KIO01443.1"/>
    </source>
</evidence>
<dbReference type="AlphaFoldDB" id="A0A0C3IX97"/>
<proteinExistence type="predicted"/>
<dbReference type="Proteomes" id="UP000054217">
    <property type="component" value="Unassembled WGS sequence"/>
</dbReference>
<feature type="region of interest" description="Disordered" evidence="1">
    <location>
        <begin position="1"/>
        <end position="31"/>
    </location>
</feature>
<reference evidence="3" key="2">
    <citation type="submission" date="2015-01" db="EMBL/GenBank/DDBJ databases">
        <title>Evolutionary Origins and Diversification of the Mycorrhizal Mutualists.</title>
        <authorList>
            <consortium name="DOE Joint Genome Institute"/>
            <consortium name="Mycorrhizal Genomics Consortium"/>
            <person name="Kohler A."/>
            <person name="Kuo A."/>
            <person name="Nagy L.G."/>
            <person name="Floudas D."/>
            <person name="Copeland A."/>
            <person name="Barry K.W."/>
            <person name="Cichocki N."/>
            <person name="Veneault-Fourrey C."/>
            <person name="LaButti K."/>
            <person name="Lindquist E.A."/>
            <person name="Lipzen A."/>
            <person name="Lundell T."/>
            <person name="Morin E."/>
            <person name="Murat C."/>
            <person name="Riley R."/>
            <person name="Ohm R."/>
            <person name="Sun H."/>
            <person name="Tunlid A."/>
            <person name="Henrissat B."/>
            <person name="Grigoriev I.V."/>
            <person name="Hibbett D.S."/>
            <person name="Martin F."/>
        </authorList>
    </citation>
    <scope>NUCLEOTIDE SEQUENCE [LARGE SCALE GENOMIC DNA]</scope>
    <source>
        <strain evidence="3">Marx 270</strain>
    </source>
</reference>
<gene>
    <name evidence="2" type="ORF">M404DRAFT_28749</name>
</gene>
<feature type="compositionally biased region" description="Basic and acidic residues" evidence="1">
    <location>
        <begin position="123"/>
        <end position="135"/>
    </location>
</feature>
<feature type="non-terminal residue" evidence="2">
    <location>
        <position position="1"/>
    </location>
</feature>
<evidence type="ECO:0000313" key="3">
    <source>
        <dbReference type="Proteomes" id="UP000054217"/>
    </source>
</evidence>
<accession>A0A0C3IX97</accession>
<feature type="compositionally biased region" description="Basic residues" evidence="1">
    <location>
        <begin position="243"/>
        <end position="252"/>
    </location>
</feature>
<dbReference type="InParanoid" id="A0A0C3IX97"/>
<feature type="compositionally biased region" description="Low complexity" evidence="1">
    <location>
        <begin position="202"/>
        <end position="226"/>
    </location>
</feature>